<dbReference type="Pfam" id="PF15786">
    <property type="entry name" value="PET117"/>
    <property type="match status" value="1"/>
</dbReference>
<dbReference type="GO" id="GO:0005739">
    <property type="term" value="C:mitochondrion"/>
    <property type="evidence" value="ECO:0007669"/>
    <property type="project" value="UniProtKB-SubCell"/>
</dbReference>
<evidence type="ECO:0000313" key="6">
    <source>
        <dbReference type="Proteomes" id="UP000625711"/>
    </source>
</evidence>
<reference evidence="5" key="1">
    <citation type="submission" date="2020-08" db="EMBL/GenBank/DDBJ databases">
        <title>Genome sequencing and assembly of the red palm weevil Rhynchophorus ferrugineus.</title>
        <authorList>
            <person name="Dias G.B."/>
            <person name="Bergman C.M."/>
            <person name="Manee M."/>
        </authorList>
    </citation>
    <scope>NUCLEOTIDE SEQUENCE</scope>
    <source>
        <strain evidence="5">AA-2017</strain>
        <tissue evidence="5">Whole larva</tissue>
    </source>
</reference>
<protein>
    <recommendedName>
        <fullName evidence="7">Protein PET117 homolog, mitochondrial</fullName>
    </recommendedName>
</protein>
<keyword evidence="3" id="KW-0809">Transit peptide</keyword>
<dbReference type="GO" id="GO:0033617">
    <property type="term" value="P:mitochondrial respiratory chain complex IV assembly"/>
    <property type="evidence" value="ECO:0007669"/>
    <property type="project" value="TreeGrafter"/>
</dbReference>
<evidence type="ECO:0000256" key="4">
    <source>
        <dbReference type="ARBA" id="ARBA00023128"/>
    </source>
</evidence>
<keyword evidence="6" id="KW-1185">Reference proteome</keyword>
<dbReference type="Proteomes" id="UP000625711">
    <property type="component" value="Unassembled WGS sequence"/>
</dbReference>
<dbReference type="PANTHER" id="PTHR28163">
    <property type="entry name" value="PROTEIN PET117 HOMOLOG, MITOCHONDRIAL"/>
    <property type="match status" value="1"/>
</dbReference>
<evidence type="ECO:0000256" key="2">
    <source>
        <dbReference type="ARBA" id="ARBA00008197"/>
    </source>
</evidence>
<evidence type="ECO:0000256" key="3">
    <source>
        <dbReference type="ARBA" id="ARBA00022946"/>
    </source>
</evidence>
<dbReference type="OrthoDB" id="76305at2759"/>
<dbReference type="EMBL" id="JAACXV010000329">
    <property type="protein sequence ID" value="KAF7279938.1"/>
    <property type="molecule type" value="Genomic_DNA"/>
</dbReference>
<comment type="caution">
    <text evidence="5">The sequence shown here is derived from an EMBL/GenBank/DDBJ whole genome shotgun (WGS) entry which is preliminary data.</text>
</comment>
<evidence type="ECO:0008006" key="7">
    <source>
        <dbReference type="Google" id="ProtNLM"/>
    </source>
</evidence>
<dbReference type="PANTHER" id="PTHR28163:SF1">
    <property type="entry name" value="PROTEIN PET117 HOMOLOG, MITOCHONDRIAL"/>
    <property type="match status" value="1"/>
</dbReference>
<comment type="subcellular location">
    <subcellularLocation>
        <location evidence="1">Mitochondrion</location>
    </subcellularLocation>
</comment>
<name>A0A834IKY1_RHYFE</name>
<evidence type="ECO:0000256" key="1">
    <source>
        <dbReference type="ARBA" id="ARBA00004173"/>
    </source>
</evidence>
<proteinExistence type="inferred from homology"/>
<accession>A0A834IKY1</accession>
<organism evidence="5 6">
    <name type="scientific">Rhynchophorus ferrugineus</name>
    <name type="common">Red palm weevil</name>
    <name type="synonym">Curculio ferrugineus</name>
    <dbReference type="NCBI Taxonomy" id="354439"/>
    <lineage>
        <taxon>Eukaryota</taxon>
        <taxon>Metazoa</taxon>
        <taxon>Ecdysozoa</taxon>
        <taxon>Arthropoda</taxon>
        <taxon>Hexapoda</taxon>
        <taxon>Insecta</taxon>
        <taxon>Pterygota</taxon>
        <taxon>Neoptera</taxon>
        <taxon>Endopterygota</taxon>
        <taxon>Coleoptera</taxon>
        <taxon>Polyphaga</taxon>
        <taxon>Cucujiformia</taxon>
        <taxon>Curculionidae</taxon>
        <taxon>Dryophthorinae</taxon>
        <taxon>Rhynchophorus</taxon>
    </lineage>
</organism>
<gene>
    <name evidence="5" type="ORF">GWI33_006565</name>
</gene>
<dbReference type="AlphaFoldDB" id="A0A834IKY1"/>
<comment type="similarity">
    <text evidence="2">Belongs to the PET117 family.</text>
</comment>
<evidence type="ECO:0000313" key="5">
    <source>
        <dbReference type="EMBL" id="KAF7279938.1"/>
    </source>
</evidence>
<keyword evidence="4" id="KW-0496">Mitochondrion</keyword>
<dbReference type="InterPro" id="IPR031568">
    <property type="entry name" value="Pet117"/>
</dbReference>
<sequence length="77" mass="9043">MSLTSKLTLTAACTFTVGIIGYVHYKQYSDREELHRGVLLDLERREKRKAENIYNLQQQIDLSREFKKIENNSSHIT</sequence>